<keyword evidence="2" id="KW-0378">Hydrolase</keyword>
<proteinExistence type="predicted"/>
<dbReference type="Pfam" id="PF00270">
    <property type="entry name" value="DEAD"/>
    <property type="match status" value="1"/>
</dbReference>
<dbReference type="SUPFAM" id="SSF52540">
    <property type="entry name" value="P-loop containing nucleoside triphosphate hydrolases"/>
    <property type="match status" value="2"/>
</dbReference>
<dbReference type="GO" id="GO:0003676">
    <property type="term" value="F:nucleic acid binding"/>
    <property type="evidence" value="ECO:0007669"/>
    <property type="project" value="InterPro"/>
</dbReference>
<feature type="domain" description="Helicase ATP-binding" evidence="5">
    <location>
        <begin position="248"/>
        <end position="421"/>
    </location>
</feature>
<dbReference type="RefSeq" id="WP_118224313.1">
    <property type="nucleotide sequence ID" value="NZ_QRIC01000003.1"/>
</dbReference>
<evidence type="ECO:0000313" key="7">
    <source>
        <dbReference type="Proteomes" id="UP000284095"/>
    </source>
</evidence>
<sequence length="1016" mass="117281">MIFGKNAEQMLKYQKAKAKMVEYNVSKQEYPQFRLNSNELSYPTTYVLSRYSECIIENNHEEAEELEPFLKTTAEYYDSAFQSKDRTEYDWDFLLSGASAYFLRKDFGSAKVLAANVDNLIGNKRSPQKLLVNIYNYLLSGKYLLYLKVIDTYERINNFFLDYFGKGESIEALKENLWEYRKEIYANGDSDSIFYVDILVAVIIVACNNSSWRLLPNSSGLSHEKWKSYLQSRKSIKMLWPAQRLIAEKGLLRGENAIVQLPTGVGKTRSIELIIRAAFLSDRANTAIIVAPLRALCNEITTDMYKAFRKDVIINQFSDVLQNDFLNIFEEANKKQILICTPEKLSYVLHHDPFFLNVIDLFVFDEGHMFDDGGRGATYELLVTHIRRNITSEQQLILLSAVLPNSEDIAQWLFEDRGCLAADESIVSTPKSIGFSSKQKNLHFFSDDKSNEDYFIPRILRVEQLNKLPREKKNRFFPELSSSIDIAIYNAIKLCHNGGVAIYLGQQRSMKTVFKRIIDLNKRNYDLKVLKDNANQEKLSEIKKFIENYYGSEHWYTQAAELGVLPHSSNLQNGVKLVVEHALKNKYVSCVVCTSTLAQGVNIPIKYLLVTSFRNGVRLVKARDFQNLMGRTARAGIYTEGSIIITDCNIYDNRMKRKNGGMYFWNDCMKLFDTKYAEPCGSSILSLVQDFKVDYDKTVNGEEFVSKVIEHLDESNFLFDYAKKLEKAYIKINPDRKQNTIMQEILLRQDIISHIENYLCLACSTETVATDCKNNSVDICSNTLAYALASEQEKELLIKVFQKIEENIQEYDVEDLRRYSNAMSGIALSSQIEEWIFKNELTERIYTEEDLLSMIVELYLQIKGDFKYKEHIQSICQKWIDGQIPIEISNEEAIEIPEVESLCNKRISYQMNFLIGNICDLIVVDEDDETQVDPRMLLTLLQKKVKYGVPNMTAVSICESVFYDRLLSIELAQILSDTNIGADKILNTLKFHREEVFSCLNSYPEYFRDRLSVLME</sequence>
<comment type="caution">
    <text evidence="6">The sequence shown here is derived from an EMBL/GenBank/DDBJ whole genome shotgun (WGS) entry which is preliminary data.</text>
</comment>
<dbReference type="PANTHER" id="PTHR47961:SF10">
    <property type="entry name" value="ATP-DEPENDENT DNA HELICASE HEL308"/>
    <property type="match status" value="1"/>
</dbReference>
<evidence type="ECO:0000259" key="5">
    <source>
        <dbReference type="PROSITE" id="PS51192"/>
    </source>
</evidence>
<dbReference type="InterPro" id="IPR011545">
    <property type="entry name" value="DEAD/DEAH_box_helicase_dom"/>
</dbReference>
<accession>A0A414T1L0</accession>
<dbReference type="InterPro" id="IPR014001">
    <property type="entry name" value="Helicase_ATP-bd"/>
</dbReference>
<keyword evidence="1" id="KW-0547">Nucleotide-binding</keyword>
<dbReference type="GO" id="GO:0004386">
    <property type="term" value="F:helicase activity"/>
    <property type="evidence" value="ECO:0007669"/>
    <property type="project" value="UniProtKB-KW"/>
</dbReference>
<dbReference type="SMART" id="SM00487">
    <property type="entry name" value="DEXDc"/>
    <property type="match status" value="1"/>
</dbReference>
<dbReference type="PROSITE" id="PS51192">
    <property type="entry name" value="HELICASE_ATP_BIND_1"/>
    <property type="match status" value="1"/>
</dbReference>
<keyword evidence="3" id="KW-0347">Helicase</keyword>
<dbReference type="SMART" id="SM00490">
    <property type="entry name" value="HELICc"/>
    <property type="match status" value="1"/>
</dbReference>
<keyword evidence="4" id="KW-0067">ATP-binding</keyword>
<dbReference type="GO" id="GO:0005524">
    <property type="term" value="F:ATP binding"/>
    <property type="evidence" value="ECO:0007669"/>
    <property type="project" value="UniProtKB-KW"/>
</dbReference>
<evidence type="ECO:0000256" key="1">
    <source>
        <dbReference type="ARBA" id="ARBA00022741"/>
    </source>
</evidence>
<dbReference type="GO" id="GO:0016787">
    <property type="term" value="F:hydrolase activity"/>
    <property type="evidence" value="ECO:0007669"/>
    <property type="project" value="UniProtKB-KW"/>
</dbReference>
<evidence type="ECO:0000256" key="4">
    <source>
        <dbReference type="ARBA" id="ARBA00022840"/>
    </source>
</evidence>
<gene>
    <name evidence="6" type="ORF">DW265_02670</name>
</gene>
<dbReference type="Gene3D" id="3.40.50.300">
    <property type="entry name" value="P-loop containing nucleotide triphosphate hydrolases"/>
    <property type="match status" value="2"/>
</dbReference>
<reference evidence="6 7" key="1">
    <citation type="submission" date="2018-08" db="EMBL/GenBank/DDBJ databases">
        <title>A genome reference for cultivated species of the human gut microbiota.</title>
        <authorList>
            <person name="Zou Y."/>
            <person name="Xue W."/>
            <person name="Luo G."/>
        </authorList>
    </citation>
    <scope>NUCLEOTIDE SEQUENCE [LARGE SCALE GENOMIC DNA]</scope>
    <source>
        <strain evidence="6 7">AM22-22</strain>
    </source>
</reference>
<dbReference type="Proteomes" id="UP000284095">
    <property type="component" value="Unassembled WGS sequence"/>
</dbReference>
<dbReference type="AlphaFoldDB" id="A0A414T1L0"/>
<dbReference type="InterPro" id="IPR050474">
    <property type="entry name" value="Hel308_SKI2-like"/>
</dbReference>
<organism evidence="6 7">
    <name type="scientific">Dorea longicatena</name>
    <dbReference type="NCBI Taxonomy" id="88431"/>
    <lineage>
        <taxon>Bacteria</taxon>
        <taxon>Bacillati</taxon>
        <taxon>Bacillota</taxon>
        <taxon>Clostridia</taxon>
        <taxon>Lachnospirales</taxon>
        <taxon>Lachnospiraceae</taxon>
        <taxon>Dorea</taxon>
    </lineage>
</organism>
<evidence type="ECO:0000313" key="6">
    <source>
        <dbReference type="EMBL" id="RHG28061.1"/>
    </source>
</evidence>
<keyword evidence="7" id="KW-1185">Reference proteome</keyword>
<evidence type="ECO:0000256" key="2">
    <source>
        <dbReference type="ARBA" id="ARBA00022801"/>
    </source>
</evidence>
<dbReference type="PANTHER" id="PTHR47961">
    <property type="entry name" value="DNA POLYMERASE THETA, PUTATIVE (AFU_ORTHOLOGUE AFUA_1G05260)-RELATED"/>
    <property type="match status" value="1"/>
</dbReference>
<dbReference type="InterPro" id="IPR027417">
    <property type="entry name" value="P-loop_NTPase"/>
</dbReference>
<dbReference type="InterPro" id="IPR001650">
    <property type="entry name" value="Helicase_C-like"/>
</dbReference>
<evidence type="ECO:0000256" key="3">
    <source>
        <dbReference type="ARBA" id="ARBA00022806"/>
    </source>
</evidence>
<protein>
    <recommendedName>
        <fullName evidence="5">Helicase ATP-binding domain-containing protein</fullName>
    </recommendedName>
</protein>
<name>A0A414T1L0_9FIRM</name>
<dbReference type="EMBL" id="QRIC01000003">
    <property type="protein sequence ID" value="RHG28061.1"/>
    <property type="molecule type" value="Genomic_DNA"/>
</dbReference>